<feature type="domain" description="Histidine kinase/HSP90-like ATPase" evidence="2">
    <location>
        <begin position="28"/>
        <end position="140"/>
    </location>
</feature>
<dbReference type="RefSeq" id="WP_171246584.1">
    <property type="nucleotide sequence ID" value="NZ_JABFAJ010000011.1"/>
</dbReference>
<dbReference type="EMBL" id="JABFAJ010000011">
    <property type="protein sequence ID" value="NNU27070.1"/>
    <property type="molecule type" value="Genomic_DNA"/>
</dbReference>
<accession>A0A849K3W9</accession>
<name>A0A849K3W9_9MICO</name>
<dbReference type="PANTHER" id="PTHR35526">
    <property type="entry name" value="ANTI-SIGMA-F FACTOR RSBW-RELATED"/>
    <property type="match status" value="1"/>
</dbReference>
<keyword evidence="1" id="KW-0723">Serine/threonine-protein kinase</keyword>
<dbReference type="CDD" id="cd16936">
    <property type="entry name" value="HATPase_RsbW-like"/>
    <property type="match status" value="1"/>
</dbReference>
<dbReference type="SUPFAM" id="SSF55874">
    <property type="entry name" value="ATPase domain of HSP90 chaperone/DNA topoisomerase II/histidine kinase"/>
    <property type="match status" value="1"/>
</dbReference>
<dbReference type="InterPro" id="IPR050267">
    <property type="entry name" value="Anti-sigma-factor_SerPK"/>
</dbReference>
<dbReference type="Proteomes" id="UP000557204">
    <property type="component" value="Unassembled WGS sequence"/>
</dbReference>
<dbReference type="Pfam" id="PF13581">
    <property type="entry name" value="HATPase_c_2"/>
    <property type="match status" value="1"/>
</dbReference>
<sequence length="148" mass="15953">MTVRQDDELPNTAPPEDFAEIARWILTEVDEVAAMRAGLQERLGEGGPETAESTAEKLVLIASELATNAVRHGLPPTVVRLLGDGQVWLLDVADHDLSTPPRLAGDRDPGHGGLGLMIARRLSLAVGWYTTEQSKHVWATVGRTSPEA</sequence>
<dbReference type="GO" id="GO:0004674">
    <property type="term" value="F:protein serine/threonine kinase activity"/>
    <property type="evidence" value="ECO:0007669"/>
    <property type="project" value="UniProtKB-KW"/>
</dbReference>
<comment type="caution">
    <text evidence="3">The sequence shown here is derived from an EMBL/GenBank/DDBJ whole genome shotgun (WGS) entry which is preliminary data.</text>
</comment>
<protein>
    <submittedName>
        <fullName evidence="3">ATP-binding protein</fullName>
    </submittedName>
</protein>
<evidence type="ECO:0000259" key="2">
    <source>
        <dbReference type="Pfam" id="PF13581"/>
    </source>
</evidence>
<keyword evidence="4" id="KW-1185">Reference proteome</keyword>
<keyword evidence="1" id="KW-0418">Kinase</keyword>
<proteinExistence type="predicted"/>
<evidence type="ECO:0000256" key="1">
    <source>
        <dbReference type="ARBA" id="ARBA00022527"/>
    </source>
</evidence>
<dbReference type="AlphaFoldDB" id="A0A849K3W9"/>
<evidence type="ECO:0000313" key="4">
    <source>
        <dbReference type="Proteomes" id="UP000557204"/>
    </source>
</evidence>
<dbReference type="InterPro" id="IPR003594">
    <property type="entry name" value="HATPase_dom"/>
</dbReference>
<gene>
    <name evidence="3" type="ORF">HLI28_05875</name>
</gene>
<keyword evidence="3" id="KW-0067">ATP-binding</keyword>
<organism evidence="3 4">
    <name type="scientific">Isoptericola sediminis</name>
    <dbReference type="NCBI Taxonomy" id="2733572"/>
    <lineage>
        <taxon>Bacteria</taxon>
        <taxon>Bacillati</taxon>
        <taxon>Actinomycetota</taxon>
        <taxon>Actinomycetes</taxon>
        <taxon>Micrococcales</taxon>
        <taxon>Promicromonosporaceae</taxon>
        <taxon>Isoptericola</taxon>
    </lineage>
</organism>
<keyword evidence="3" id="KW-0547">Nucleotide-binding</keyword>
<dbReference type="InterPro" id="IPR036890">
    <property type="entry name" value="HATPase_C_sf"/>
</dbReference>
<dbReference type="PANTHER" id="PTHR35526:SF3">
    <property type="entry name" value="ANTI-SIGMA-F FACTOR RSBW"/>
    <property type="match status" value="1"/>
</dbReference>
<reference evidence="3 4" key="1">
    <citation type="submission" date="2020-05" db="EMBL/GenBank/DDBJ databases">
        <title>Genome sequence of Isoptericola sp. JC619 isolated from Chilika lagoon, India.</title>
        <authorList>
            <person name="Kumar D."/>
            <person name="Appam K."/>
            <person name="Gandham S."/>
            <person name="Uppada J."/>
            <person name="Sasikala C."/>
            <person name="Venkata Ramana C."/>
        </authorList>
    </citation>
    <scope>NUCLEOTIDE SEQUENCE [LARGE SCALE GENOMIC DNA]</scope>
    <source>
        <strain evidence="3 4">JC619</strain>
    </source>
</reference>
<dbReference type="Gene3D" id="3.30.565.10">
    <property type="entry name" value="Histidine kinase-like ATPase, C-terminal domain"/>
    <property type="match status" value="1"/>
</dbReference>
<evidence type="ECO:0000313" key="3">
    <source>
        <dbReference type="EMBL" id="NNU27070.1"/>
    </source>
</evidence>
<dbReference type="GO" id="GO:0005524">
    <property type="term" value="F:ATP binding"/>
    <property type="evidence" value="ECO:0007669"/>
    <property type="project" value="UniProtKB-KW"/>
</dbReference>
<keyword evidence="1" id="KW-0808">Transferase</keyword>